<feature type="domain" description="BioF2-like acetyltransferase" evidence="1">
    <location>
        <begin position="176"/>
        <end position="303"/>
    </location>
</feature>
<keyword evidence="2" id="KW-0808">Transferase</keyword>
<name>A0A2A9EJ51_9MICO</name>
<gene>
    <name evidence="2" type="ORF">ATJ97_1602</name>
</gene>
<accession>A0A2A9EJ51</accession>
<proteinExistence type="predicted"/>
<dbReference type="RefSeq" id="WP_143426940.1">
    <property type="nucleotide sequence ID" value="NZ_PDJI01000004.1"/>
</dbReference>
<dbReference type="Pfam" id="PF13480">
    <property type="entry name" value="Acetyltransf_6"/>
    <property type="match status" value="1"/>
</dbReference>
<dbReference type="EMBL" id="PDJI01000004">
    <property type="protein sequence ID" value="PFG39107.1"/>
    <property type="molecule type" value="Genomic_DNA"/>
</dbReference>
<evidence type="ECO:0000313" key="2">
    <source>
        <dbReference type="EMBL" id="PFG39107.1"/>
    </source>
</evidence>
<sequence length="372" mass="40133">MRTEILAVDDGRWPATLDGHLHDVYHLPGYGRLDAGRADEQPVAVVVRDGPWTLFVPLVLAPLPDGLGAGSTWRDARSPYGYATPLVLTATDAGRGPTLAPARDARAETFLSGAIGSLTAALLDMQVVSAFVRLHPLPGFALPQGPLASAGTLAVHGESVWVDLGRGEEELRAQLRTNHRRDLVKLVRGGFTGQVEQGWGALPDLQQIYADTMDRVDAREFYRRSGEFFDRVRDVGAFVVATVRLGGEVVAAGLFSEVSGTVQYFLGGTRREHLARSPSKLLLLTVQNWARERGDRAFVLGSGSGWGGAENPLFRFKLGFSPLRGAVATWRLVADPSRYARLVDASRVPVDADFFPAYRAPGRASTGSAHAV</sequence>
<reference evidence="2 3" key="1">
    <citation type="submission" date="2017-10" db="EMBL/GenBank/DDBJ databases">
        <title>Sequencing the genomes of 1000 actinobacteria strains.</title>
        <authorList>
            <person name="Klenk H.-P."/>
        </authorList>
    </citation>
    <scope>NUCLEOTIDE SEQUENCE [LARGE SCALE GENOMIC DNA]</scope>
    <source>
        <strain evidence="2 3">DSM 21838</strain>
    </source>
</reference>
<evidence type="ECO:0000313" key="3">
    <source>
        <dbReference type="Proteomes" id="UP000222106"/>
    </source>
</evidence>
<dbReference type="Gene3D" id="3.40.630.30">
    <property type="match status" value="1"/>
</dbReference>
<dbReference type="InterPro" id="IPR038740">
    <property type="entry name" value="BioF2-like_GNAT_dom"/>
</dbReference>
<organism evidence="2 3">
    <name type="scientific">Georgenia soli</name>
    <dbReference type="NCBI Taxonomy" id="638953"/>
    <lineage>
        <taxon>Bacteria</taxon>
        <taxon>Bacillati</taxon>
        <taxon>Actinomycetota</taxon>
        <taxon>Actinomycetes</taxon>
        <taxon>Micrococcales</taxon>
        <taxon>Bogoriellaceae</taxon>
        <taxon>Georgenia</taxon>
    </lineage>
</organism>
<dbReference type="InterPro" id="IPR016181">
    <property type="entry name" value="Acyl_CoA_acyltransferase"/>
</dbReference>
<keyword evidence="3" id="KW-1185">Reference proteome</keyword>
<evidence type="ECO:0000259" key="1">
    <source>
        <dbReference type="Pfam" id="PF13480"/>
    </source>
</evidence>
<comment type="caution">
    <text evidence="2">The sequence shown here is derived from an EMBL/GenBank/DDBJ whole genome shotgun (WGS) entry which is preliminary data.</text>
</comment>
<dbReference type="AlphaFoldDB" id="A0A2A9EJ51"/>
<dbReference type="GO" id="GO:0016740">
    <property type="term" value="F:transferase activity"/>
    <property type="evidence" value="ECO:0007669"/>
    <property type="project" value="UniProtKB-KW"/>
</dbReference>
<dbReference type="OrthoDB" id="4802878at2"/>
<dbReference type="SUPFAM" id="SSF55729">
    <property type="entry name" value="Acyl-CoA N-acyltransferases (Nat)"/>
    <property type="match status" value="1"/>
</dbReference>
<protein>
    <submittedName>
        <fullName evidence="2">Acetyltransferase (GNAT) family protein</fullName>
    </submittedName>
</protein>
<dbReference type="Proteomes" id="UP000222106">
    <property type="component" value="Unassembled WGS sequence"/>
</dbReference>